<gene>
    <name evidence="1" type="ordered locus">Q7A_1385</name>
</gene>
<dbReference type="Proteomes" id="UP000009144">
    <property type="component" value="Chromosome"/>
</dbReference>
<accession>I1XIJ6</accession>
<reference evidence="1 2" key="2">
    <citation type="journal article" date="2013" name="Int. J. Syst. Evol. Microbiol.">
        <title>Methylophaga nitratireducenticrescens sp. nov. and Methylophaga frappieri sp. nov., isolated from the biofilm of the methanol-fed denitrification system treating the seawater at the Montreal Biodome.</title>
        <authorList>
            <person name="Villeneuve C."/>
            <person name="Martineau C."/>
            <person name="Mauffrey F."/>
            <person name="Villemur R."/>
        </authorList>
    </citation>
    <scope>NUCLEOTIDE SEQUENCE [LARGE SCALE GENOMIC DNA]</scope>
    <source>
        <strain evidence="1 2">JAM1</strain>
    </source>
</reference>
<dbReference type="AlphaFoldDB" id="I1XIJ6"/>
<organism evidence="1 2">
    <name type="scientific">Methylophaga nitratireducenticrescens</name>
    <dbReference type="NCBI Taxonomy" id="754476"/>
    <lineage>
        <taxon>Bacteria</taxon>
        <taxon>Pseudomonadati</taxon>
        <taxon>Pseudomonadota</taxon>
        <taxon>Gammaproteobacteria</taxon>
        <taxon>Thiotrichales</taxon>
        <taxon>Piscirickettsiaceae</taxon>
        <taxon>Methylophaga</taxon>
    </lineage>
</organism>
<proteinExistence type="predicted"/>
<name>I1XIJ6_METNJ</name>
<dbReference type="PATRIC" id="fig|754476.3.peg.1368"/>
<dbReference type="KEGG" id="mej:Q7A_1385"/>
<dbReference type="EMBL" id="CP003390">
    <property type="protein sequence ID" value="AFI84215.1"/>
    <property type="molecule type" value="Genomic_DNA"/>
</dbReference>
<sequence>MTSQLHAVEQAAIQIGSWSSEQVHITDLQVEINLQSTGLAINATAKQVQLTEPVGQLSNVRLRCDTLRWLSGQIDCQSGQLDFTHALWGNQKIAFNSKSRAEEENYQLTLTGIQLGQGSMNVQADYQQGQWQAELTGKNIALNSLVKFIGPYVNEKQLEMLSQWNINAVMNVDAELTGHQTRLASAKVSGKLREVMFADPTGSYAGEALAAQIQVALQIENDRWSWQQTLTIDDGQTYLEPIFLDLAEQSVTLSSEGQFNNANKTWQINSVKFAQSTSISANGELKGEATQLTHLQIDLSSVDLAQLYKDWLKPFIPGSSLSHLQTRGELTASLQWQPEQYQFQMNLQSVTIVDDAGRFAIENLEGKLGWTNQATVIPIDLRWSSASILSLPLGGSTLQAEASQNQIYFSNLSLPILDGELSLNDFQLSLDEAQGRSWQFEGVLSPISMDQLSPLLGWPTLQGKLSGMIPKVSYADEEIIVDGALLLKLFDSSTVIKDLRLQQPFGSLPQLYANIDINRLDLQTLTNTFDFGTISGKLNGRIHNLRLSNWQPVQFDALFETPEEEPGRRRISQRAVNNLSQIGGGPAAILSRGFMGLFEDFSYSKIGLSCRLMNSVCQMDGIEPAEQGYYIVKGGGLPPWINVIGYNREVDWPELIARLKAVSQSDGPVIQ</sequence>
<reference evidence="1 2" key="1">
    <citation type="journal article" date="2012" name="J. Bacteriol.">
        <title>Complete genome sequences of Methylophaga sp. strain JAM1 and Methylophaga sp. strain JAM7.</title>
        <authorList>
            <person name="Villeneuve C."/>
            <person name="Martineau C."/>
            <person name="Mauffrey F."/>
            <person name="Villemur R."/>
        </authorList>
    </citation>
    <scope>NUCLEOTIDE SEQUENCE [LARGE SCALE GENOMIC DNA]</scope>
    <source>
        <strain evidence="1 2">JAM1</strain>
    </source>
</reference>
<dbReference type="HOGENOM" id="CLU_025492_0_0_6"/>
<evidence type="ECO:0000313" key="1">
    <source>
        <dbReference type="EMBL" id="AFI84215.1"/>
    </source>
</evidence>
<evidence type="ECO:0000313" key="2">
    <source>
        <dbReference type="Proteomes" id="UP000009144"/>
    </source>
</evidence>
<protein>
    <recommendedName>
        <fullName evidence="3">AsmA-like C-terminal domain-containing protein</fullName>
    </recommendedName>
</protein>
<dbReference type="eggNOG" id="COG2911">
    <property type="taxonomic scope" value="Bacteria"/>
</dbReference>
<evidence type="ECO:0008006" key="3">
    <source>
        <dbReference type="Google" id="ProtNLM"/>
    </source>
</evidence>
<dbReference type="STRING" id="754476.Q7A_1385"/>
<keyword evidence="2" id="KW-1185">Reference proteome</keyword>